<evidence type="ECO:0000256" key="4">
    <source>
        <dbReference type="ARBA" id="ARBA00022840"/>
    </source>
</evidence>
<dbReference type="InterPro" id="IPR017871">
    <property type="entry name" value="ABC_transporter-like_CS"/>
</dbReference>
<dbReference type="RefSeq" id="WP_218040856.1">
    <property type="nucleotide sequence ID" value="NZ_BAAAHL010000077.1"/>
</dbReference>
<dbReference type="AlphaFoldDB" id="A0A5M3WIP4"/>
<keyword evidence="3" id="KW-0547">Nucleotide-binding</keyword>
<organism evidence="7 8">
    <name type="scientific">Acrocarpospora macrocephala</name>
    <dbReference type="NCBI Taxonomy" id="150177"/>
    <lineage>
        <taxon>Bacteria</taxon>
        <taxon>Bacillati</taxon>
        <taxon>Actinomycetota</taxon>
        <taxon>Actinomycetes</taxon>
        <taxon>Streptosporangiales</taxon>
        <taxon>Streptosporangiaceae</taxon>
        <taxon>Acrocarpospora</taxon>
    </lineage>
</organism>
<evidence type="ECO:0000256" key="2">
    <source>
        <dbReference type="ARBA" id="ARBA00022448"/>
    </source>
</evidence>
<evidence type="ECO:0000256" key="5">
    <source>
        <dbReference type="ARBA" id="ARBA00022970"/>
    </source>
</evidence>
<gene>
    <name evidence="7" type="ORF">Amac_006160</name>
</gene>
<keyword evidence="4 7" id="KW-0067">ATP-binding</keyword>
<evidence type="ECO:0000259" key="6">
    <source>
        <dbReference type="PROSITE" id="PS50893"/>
    </source>
</evidence>
<name>A0A5M3WIP4_9ACTN</name>
<dbReference type="Proteomes" id="UP000331127">
    <property type="component" value="Unassembled WGS sequence"/>
</dbReference>
<dbReference type="Pfam" id="PF00005">
    <property type="entry name" value="ABC_tran"/>
    <property type="match status" value="1"/>
</dbReference>
<evidence type="ECO:0000256" key="1">
    <source>
        <dbReference type="ARBA" id="ARBA00005417"/>
    </source>
</evidence>
<dbReference type="SUPFAM" id="SSF52540">
    <property type="entry name" value="P-loop containing nucleoside triphosphate hydrolases"/>
    <property type="match status" value="1"/>
</dbReference>
<feature type="domain" description="ABC transporter" evidence="6">
    <location>
        <begin position="6"/>
        <end position="244"/>
    </location>
</feature>
<evidence type="ECO:0000313" key="7">
    <source>
        <dbReference type="EMBL" id="GES07021.1"/>
    </source>
</evidence>
<dbReference type="GO" id="GO:0005524">
    <property type="term" value="F:ATP binding"/>
    <property type="evidence" value="ECO:0007669"/>
    <property type="project" value="UniProtKB-KW"/>
</dbReference>
<keyword evidence="8" id="KW-1185">Reference proteome</keyword>
<protein>
    <submittedName>
        <fullName evidence="7">ABC transporter ATP-binding protein</fullName>
    </submittedName>
</protein>
<dbReference type="InterPro" id="IPR003439">
    <property type="entry name" value="ABC_transporter-like_ATP-bd"/>
</dbReference>
<dbReference type="Gene3D" id="3.40.50.300">
    <property type="entry name" value="P-loop containing nucleotide triphosphate hydrolases"/>
    <property type="match status" value="1"/>
</dbReference>
<dbReference type="CDD" id="cd03224">
    <property type="entry name" value="ABC_TM1139_LivF_branched"/>
    <property type="match status" value="1"/>
</dbReference>
<accession>A0A5M3WIP4</accession>
<keyword evidence="5" id="KW-0029">Amino-acid transport</keyword>
<reference evidence="7 8" key="1">
    <citation type="submission" date="2019-10" db="EMBL/GenBank/DDBJ databases">
        <title>Whole genome shotgun sequence of Acrocarpospora macrocephala NBRC 16266.</title>
        <authorList>
            <person name="Ichikawa N."/>
            <person name="Kimura A."/>
            <person name="Kitahashi Y."/>
            <person name="Komaki H."/>
            <person name="Oguchi A."/>
        </authorList>
    </citation>
    <scope>NUCLEOTIDE SEQUENCE [LARGE SCALE GENOMIC DNA]</scope>
    <source>
        <strain evidence="7 8">NBRC 16266</strain>
    </source>
</reference>
<comment type="caution">
    <text evidence="7">The sequence shown here is derived from an EMBL/GenBank/DDBJ whole genome shotgun (WGS) entry which is preliminary data.</text>
</comment>
<dbReference type="InterPro" id="IPR003593">
    <property type="entry name" value="AAA+_ATPase"/>
</dbReference>
<dbReference type="PROSITE" id="PS00211">
    <property type="entry name" value="ABC_TRANSPORTER_1"/>
    <property type="match status" value="1"/>
</dbReference>
<dbReference type="SMART" id="SM00382">
    <property type="entry name" value="AAA"/>
    <property type="match status" value="1"/>
</dbReference>
<comment type="similarity">
    <text evidence="1">Belongs to the ABC transporter superfamily.</text>
</comment>
<evidence type="ECO:0000313" key="8">
    <source>
        <dbReference type="Proteomes" id="UP000331127"/>
    </source>
</evidence>
<dbReference type="PROSITE" id="PS50893">
    <property type="entry name" value="ABC_TRANSPORTER_2"/>
    <property type="match status" value="1"/>
</dbReference>
<sequence>MNGPLLEVRSLTVSYGGDSVAVDGVDLVVREGEVCLVLGANGAGKTSLLRGIGGFASSEPGRVRGGRVTFAGADVTGLSPRAMARRGLVLVPEEAKVFASLTVDENLRAVPMSGGRAARRALVDEVTAMFPFIAERLSLPAGQLSGGERQLLGIARSLLLKPRLLMVDEASLGLSPIAVEMVFDMLRSVVASWGTTLLVVEQNVRAAQSISDNAYVLETGSVVLSGPAGDVLGSERVRQTYLGLEM</sequence>
<dbReference type="GO" id="GO:0015658">
    <property type="term" value="F:branched-chain amino acid transmembrane transporter activity"/>
    <property type="evidence" value="ECO:0007669"/>
    <property type="project" value="TreeGrafter"/>
</dbReference>
<evidence type="ECO:0000256" key="3">
    <source>
        <dbReference type="ARBA" id="ARBA00022741"/>
    </source>
</evidence>
<dbReference type="EMBL" id="BLAE01000005">
    <property type="protein sequence ID" value="GES07021.1"/>
    <property type="molecule type" value="Genomic_DNA"/>
</dbReference>
<dbReference type="InterPro" id="IPR052156">
    <property type="entry name" value="BCAA_Transport_ATP-bd_LivF"/>
</dbReference>
<dbReference type="GO" id="GO:0016887">
    <property type="term" value="F:ATP hydrolysis activity"/>
    <property type="evidence" value="ECO:0007669"/>
    <property type="project" value="InterPro"/>
</dbReference>
<proteinExistence type="inferred from homology"/>
<dbReference type="InterPro" id="IPR027417">
    <property type="entry name" value="P-loop_NTPase"/>
</dbReference>
<keyword evidence="2" id="KW-0813">Transport</keyword>
<dbReference type="PANTHER" id="PTHR43820">
    <property type="entry name" value="HIGH-AFFINITY BRANCHED-CHAIN AMINO ACID TRANSPORT ATP-BINDING PROTEIN LIVF"/>
    <property type="match status" value="1"/>
</dbReference>
<dbReference type="GO" id="GO:0015807">
    <property type="term" value="P:L-amino acid transport"/>
    <property type="evidence" value="ECO:0007669"/>
    <property type="project" value="TreeGrafter"/>
</dbReference>
<dbReference type="PANTHER" id="PTHR43820:SF4">
    <property type="entry name" value="HIGH-AFFINITY BRANCHED-CHAIN AMINO ACID TRANSPORT ATP-BINDING PROTEIN LIVF"/>
    <property type="match status" value="1"/>
</dbReference>